<dbReference type="Pfam" id="PF00205">
    <property type="entry name" value="TPP_enzyme_M"/>
    <property type="match status" value="1"/>
</dbReference>
<dbReference type="SUPFAM" id="SSF52518">
    <property type="entry name" value="Thiamin diphosphate-binding fold (THDP-binding)"/>
    <property type="match status" value="2"/>
</dbReference>
<evidence type="ECO:0000313" key="9">
    <source>
        <dbReference type="Proteomes" id="UP000292235"/>
    </source>
</evidence>
<dbReference type="GO" id="GO:0003984">
    <property type="term" value="F:acetolactate synthase activity"/>
    <property type="evidence" value="ECO:0007669"/>
    <property type="project" value="TreeGrafter"/>
</dbReference>
<dbReference type="RefSeq" id="WP_131097966.1">
    <property type="nucleotide sequence ID" value="NZ_CP036455.1"/>
</dbReference>
<dbReference type="EC" id="2.3.3.15" evidence="8"/>
<keyword evidence="8" id="KW-0012">Acyltransferase</keyword>
<dbReference type="GO" id="GO:0000287">
    <property type="term" value="F:magnesium ion binding"/>
    <property type="evidence" value="ECO:0007669"/>
    <property type="project" value="InterPro"/>
</dbReference>
<evidence type="ECO:0000256" key="1">
    <source>
        <dbReference type="ARBA" id="ARBA00007812"/>
    </source>
</evidence>
<dbReference type="InterPro" id="IPR029061">
    <property type="entry name" value="THDP-binding"/>
</dbReference>
<dbReference type="Proteomes" id="UP000292235">
    <property type="component" value="Chromosome"/>
</dbReference>
<keyword evidence="8" id="KW-0808">Transferase</keyword>
<dbReference type="GO" id="GO:0050487">
    <property type="term" value="F:sulfoacetaldehyde acetyltransferase activity"/>
    <property type="evidence" value="ECO:0007669"/>
    <property type="project" value="UniProtKB-EC"/>
</dbReference>
<organism evidence="8 9">
    <name type="scientific">Streptomonospora litoralis</name>
    <dbReference type="NCBI Taxonomy" id="2498135"/>
    <lineage>
        <taxon>Bacteria</taxon>
        <taxon>Bacillati</taxon>
        <taxon>Actinomycetota</taxon>
        <taxon>Actinomycetes</taxon>
        <taxon>Streptosporangiales</taxon>
        <taxon>Nocardiopsidaceae</taxon>
        <taxon>Streptomonospora</taxon>
    </lineage>
</organism>
<dbReference type="InterPro" id="IPR011766">
    <property type="entry name" value="TPP_enzyme_TPP-bd"/>
</dbReference>
<dbReference type="InterPro" id="IPR045229">
    <property type="entry name" value="TPP_enz"/>
</dbReference>
<evidence type="ECO:0000259" key="5">
    <source>
        <dbReference type="Pfam" id="PF00205"/>
    </source>
</evidence>
<dbReference type="AlphaFoldDB" id="A0A4P6PZR2"/>
<dbReference type="EMBL" id="CP036455">
    <property type="protein sequence ID" value="QBI53643.1"/>
    <property type="molecule type" value="Genomic_DNA"/>
</dbReference>
<feature type="region of interest" description="Disordered" evidence="4">
    <location>
        <begin position="344"/>
        <end position="365"/>
    </location>
</feature>
<feature type="domain" description="Thiamine pyrophosphate enzyme central" evidence="5">
    <location>
        <begin position="200"/>
        <end position="333"/>
    </location>
</feature>
<evidence type="ECO:0000313" key="8">
    <source>
        <dbReference type="EMBL" id="QBI53643.1"/>
    </source>
</evidence>
<dbReference type="InterPro" id="IPR029035">
    <property type="entry name" value="DHS-like_NAD/FAD-binding_dom"/>
</dbReference>
<evidence type="ECO:0000256" key="4">
    <source>
        <dbReference type="SAM" id="MobiDB-lite"/>
    </source>
</evidence>
<gene>
    <name evidence="8" type="primary">xsc</name>
    <name evidence="8" type="ORF">EKD16_09245</name>
</gene>
<dbReference type="GO" id="GO:0030976">
    <property type="term" value="F:thiamine pyrophosphate binding"/>
    <property type="evidence" value="ECO:0007669"/>
    <property type="project" value="InterPro"/>
</dbReference>
<protein>
    <submittedName>
        <fullName evidence="8">Sulfoacetaldehyde acetyltransferase</fullName>
        <ecNumber evidence="8">2.3.3.15</ecNumber>
    </submittedName>
</protein>
<feature type="domain" description="Thiamine pyrophosphate enzyme TPP-binding" evidence="6">
    <location>
        <begin position="391"/>
        <end position="537"/>
    </location>
</feature>
<accession>A0A4P6PZR2</accession>
<sequence length="555" mass="57010">MNVSEESAQRAATGAEAVGETLAACGIDTVYGVVGSGNFVATDALVRSGARFAGARHEAGALAMADAHWRTTGLIAACSVHQGPGLTNTLTALAEAAKSRSPVVVVAGATSAGMTRSNFYLDQAALITAAGGAAEYLHRPDTVAADTARAFRRARDEQRPVVLNMPLDVQASTAPPPEGRGPVPVLEPAGRTQPEAGLLAELAEDLLSASRPVLLAGRGAWLSGAREAITALADKVGARLATTAVVKGMFTGHPRDVGIAGGFSGPAAVETLESADLIVALGATLTTWTTRGDTIFSGRVKVVQVDREHSALGRNARVDVGIVADADAAARALLAEVGDRPGASRFGPVERSADPVAPGPPSTEGTCHPAGITARLEEMLPAERTVVLDGGHFIGWPAMGWSVPDPAGFVFTSAGFQSIGLGLGAAAGAAVARPDRLTVLATGDGGFLMAVSELETLVRLNLDVLIVVYDDRAYGAEVHHFLHHGSGLDLVRFPDAGDIAGIARGAGARAVTVREQHDIAQAADWFAQPRGVLVLDVRIDPTVVGPWAEQDFAGH</sequence>
<dbReference type="GO" id="GO:0009097">
    <property type="term" value="P:isoleucine biosynthetic process"/>
    <property type="evidence" value="ECO:0007669"/>
    <property type="project" value="TreeGrafter"/>
</dbReference>
<dbReference type="CDD" id="cd07035">
    <property type="entry name" value="TPP_PYR_POX_like"/>
    <property type="match status" value="1"/>
</dbReference>
<keyword evidence="9" id="KW-1185">Reference proteome</keyword>
<dbReference type="GO" id="GO:0050660">
    <property type="term" value="F:flavin adenine dinucleotide binding"/>
    <property type="evidence" value="ECO:0007669"/>
    <property type="project" value="TreeGrafter"/>
</dbReference>
<proteinExistence type="inferred from homology"/>
<dbReference type="GO" id="GO:0009099">
    <property type="term" value="P:L-valine biosynthetic process"/>
    <property type="evidence" value="ECO:0007669"/>
    <property type="project" value="TreeGrafter"/>
</dbReference>
<dbReference type="PANTHER" id="PTHR18968">
    <property type="entry name" value="THIAMINE PYROPHOSPHATE ENZYMES"/>
    <property type="match status" value="1"/>
</dbReference>
<dbReference type="CDD" id="cd00568">
    <property type="entry name" value="TPP_enzymes"/>
    <property type="match status" value="1"/>
</dbReference>
<dbReference type="Gene3D" id="3.40.50.1220">
    <property type="entry name" value="TPP-binding domain"/>
    <property type="match status" value="1"/>
</dbReference>
<dbReference type="KEGG" id="strr:EKD16_09245"/>
<dbReference type="Pfam" id="PF02775">
    <property type="entry name" value="TPP_enzyme_C"/>
    <property type="match status" value="1"/>
</dbReference>
<dbReference type="InterPro" id="IPR012001">
    <property type="entry name" value="Thiamin_PyroP_enz_TPP-bd_dom"/>
</dbReference>
<feature type="domain" description="Thiamine pyrophosphate enzyme N-terminal TPP-binding" evidence="7">
    <location>
        <begin position="13"/>
        <end position="116"/>
    </location>
</feature>
<keyword evidence="2 3" id="KW-0786">Thiamine pyrophosphate</keyword>
<evidence type="ECO:0000256" key="3">
    <source>
        <dbReference type="RuleBase" id="RU362132"/>
    </source>
</evidence>
<evidence type="ECO:0000256" key="2">
    <source>
        <dbReference type="ARBA" id="ARBA00023052"/>
    </source>
</evidence>
<name>A0A4P6PZR2_9ACTN</name>
<dbReference type="SUPFAM" id="SSF52467">
    <property type="entry name" value="DHS-like NAD/FAD-binding domain"/>
    <property type="match status" value="1"/>
</dbReference>
<reference evidence="8 9" key="1">
    <citation type="submission" date="2019-02" db="EMBL/GenBank/DDBJ databases">
        <authorList>
            <person name="Khodamoradi S."/>
            <person name="Hahnke R.L."/>
            <person name="Kaempfer P."/>
            <person name="Schumann P."/>
            <person name="Rohde M."/>
            <person name="Steinert M."/>
            <person name="Luzhetskyy A."/>
            <person name="Wink J."/>
            <person name="Ruckert C."/>
        </authorList>
    </citation>
    <scope>NUCLEOTIDE SEQUENCE [LARGE SCALE GENOMIC DNA]</scope>
    <source>
        <strain evidence="8 9">M2</strain>
    </source>
</reference>
<evidence type="ECO:0000259" key="7">
    <source>
        <dbReference type="Pfam" id="PF02776"/>
    </source>
</evidence>
<dbReference type="PANTHER" id="PTHR18968:SF167">
    <property type="entry name" value="ACETOLACTATE SYNTHASE LARGE SUBUNIT ILVB2-RELATED"/>
    <property type="match status" value="1"/>
</dbReference>
<dbReference type="GO" id="GO:0005948">
    <property type="term" value="C:acetolactate synthase complex"/>
    <property type="evidence" value="ECO:0007669"/>
    <property type="project" value="TreeGrafter"/>
</dbReference>
<dbReference type="InterPro" id="IPR012000">
    <property type="entry name" value="Thiamin_PyroP_enz_cen_dom"/>
</dbReference>
<dbReference type="OrthoDB" id="3203527at2"/>
<comment type="similarity">
    <text evidence="1 3">Belongs to the TPP enzyme family.</text>
</comment>
<dbReference type="Pfam" id="PF02776">
    <property type="entry name" value="TPP_enzyme_N"/>
    <property type="match status" value="1"/>
</dbReference>
<dbReference type="Gene3D" id="3.40.50.970">
    <property type="match status" value="2"/>
</dbReference>
<evidence type="ECO:0000259" key="6">
    <source>
        <dbReference type="Pfam" id="PF02775"/>
    </source>
</evidence>